<dbReference type="OrthoDB" id="2286203at2759"/>
<dbReference type="EMBL" id="UZAM01000067">
    <property type="protein sequence ID" value="VDO79087.1"/>
    <property type="molecule type" value="Genomic_DNA"/>
</dbReference>
<evidence type="ECO:0000256" key="5">
    <source>
        <dbReference type="ARBA" id="ARBA00023054"/>
    </source>
</evidence>
<proteinExistence type="inferred from homology"/>
<dbReference type="InterPro" id="IPR021640">
    <property type="entry name" value="Mediator_Med28"/>
</dbReference>
<dbReference type="Proteomes" id="UP000270296">
    <property type="component" value="Unassembled WGS sequence"/>
</dbReference>
<reference evidence="13" key="1">
    <citation type="submission" date="2016-06" db="UniProtKB">
        <authorList>
            <consortium name="WormBaseParasite"/>
        </authorList>
    </citation>
    <scope>IDENTIFICATION</scope>
</reference>
<keyword evidence="7" id="KW-0804">Transcription</keyword>
<evidence type="ECO:0000256" key="6">
    <source>
        <dbReference type="ARBA" id="ARBA00023159"/>
    </source>
</evidence>
<dbReference type="AlphaFoldDB" id="A0A183I8W5"/>
<evidence type="ECO:0000313" key="12">
    <source>
        <dbReference type="Proteomes" id="UP000270296"/>
    </source>
</evidence>
<dbReference type="GO" id="GO:0016592">
    <property type="term" value="C:mediator complex"/>
    <property type="evidence" value="ECO:0007669"/>
    <property type="project" value="TreeGrafter"/>
</dbReference>
<keyword evidence="4" id="KW-0805">Transcription regulation</keyword>
<keyword evidence="6" id="KW-0010">Activator</keyword>
<keyword evidence="12" id="KW-1185">Reference proteome</keyword>
<evidence type="ECO:0000256" key="4">
    <source>
        <dbReference type="ARBA" id="ARBA00023015"/>
    </source>
</evidence>
<comment type="similarity">
    <text evidence="2">Belongs to the Mediator complex subunit 28 family.</text>
</comment>
<sequence length="131" mass="14732">MNTCGKDIIENFEKNFQACISAFASGSGTRPTDVEEVRTSAEVAAHDLIRTVQESEKYFSRYYFLFSIFCPEEVLKEEIGLMKEEIDRKTSIINKHKEKIAYWQQLMEPTDGPSSVTAASSAPELPADKIG</sequence>
<keyword evidence="5" id="KW-0175">Coiled coil</keyword>
<evidence type="ECO:0000313" key="11">
    <source>
        <dbReference type="EMBL" id="VDO79087.1"/>
    </source>
</evidence>
<dbReference type="WBParaSite" id="SBAD_0000006601-mRNA-1">
    <property type="protein sequence ID" value="SBAD_0000006601-mRNA-1"/>
    <property type="gene ID" value="SBAD_0000006601"/>
</dbReference>
<gene>
    <name evidence="11" type="ORF">SBAD_LOCUS58</name>
</gene>
<reference evidence="11 12" key="2">
    <citation type="submission" date="2018-11" db="EMBL/GenBank/DDBJ databases">
        <authorList>
            <consortium name="Pathogen Informatics"/>
        </authorList>
    </citation>
    <scope>NUCLEOTIDE SEQUENCE [LARGE SCALE GENOMIC DNA]</scope>
</reference>
<evidence type="ECO:0000256" key="7">
    <source>
        <dbReference type="ARBA" id="ARBA00023163"/>
    </source>
</evidence>
<keyword evidence="8" id="KW-0539">Nucleus</keyword>
<name>A0A183I8W5_9BILA</name>
<evidence type="ECO:0000256" key="3">
    <source>
        <dbReference type="ARBA" id="ARBA00019683"/>
    </source>
</evidence>
<organism evidence="13">
    <name type="scientific">Soboliphyme baturini</name>
    <dbReference type="NCBI Taxonomy" id="241478"/>
    <lineage>
        <taxon>Eukaryota</taxon>
        <taxon>Metazoa</taxon>
        <taxon>Ecdysozoa</taxon>
        <taxon>Nematoda</taxon>
        <taxon>Enoplea</taxon>
        <taxon>Dorylaimia</taxon>
        <taxon>Dioctophymatida</taxon>
        <taxon>Dioctophymatoidea</taxon>
        <taxon>Soboliphymatidae</taxon>
        <taxon>Soboliphyme</taxon>
    </lineage>
</organism>
<evidence type="ECO:0000256" key="1">
    <source>
        <dbReference type="ARBA" id="ARBA00004123"/>
    </source>
</evidence>
<feature type="region of interest" description="Disordered" evidence="10">
    <location>
        <begin position="110"/>
        <end position="131"/>
    </location>
</feature>
<dbReference type="Pfam" id="PF11594">
    <property type="entry name" value="Med28"/>
    <property type="match status" value="1"/>
</dbReference>
<dbReference type="PANTHER" id="PTHR13512">
    <property type="entry name" value="MEDIATOR COMPLEX SUBUNIT 28"/>
    <property type="match status" value="1"/>
</dbReference>
<evidence type="ECO:0000256" key="9">
    <source>
        <dbReference type="ARBA" id="ARBA00031964"/>
    </source>
</evidence>
<evidence type="ECO:0000313" key="13">
    <source>
        <dbReference type="WBParaSite" id="SBAD_0000006601-mRNA-1"/>
    </source>
</evidence>
<evidence type="ECO:0000256" key="10">
    <source>
        <dbReference type="SAM" id="MobiDB-lite"/>
    </source>
</evidence>
<comment type="subcellular location">
    <subcellularLocation>
        <location evidence="1">Nucleus</location>
    </subcellularLocation>
</comment>
<evidence type="ECO:0000256" key="2">
    <source>
        <dbReference type="ARBA" id="ARBA00005571"/>
    </source>
</evidence>
<accession>A0A183I8W5</accession>
<dbReference type="PANTHER" id="PTHR13512:SF2">
    <property type="entry name" value="MEDIATOR OF RNA POLYMERASE II TRANSCRIPTION SUBUNIT 28"/>
    <property type="match status" value="1"/>
</dbReference>
<protein>
    <recommendedName>
        <fullName evidence="3">Mediator of RNA polymerase II transcription subunit 28</fullName>
    </recommendedName>
    <alternativeName>
        <fullName evidence="9">Mediator complex subunit 28</fullName>
    </alternativeName>
</protein>
<evidence type="ECO:0000256" key="8">
    <source>
        <dbReference type="ARBA" id="ARBA00023242"/>
    </source>
</evidence>